<dbReference type="EMBL" id="FOXX01000028">
    <property type="protein sequence ID" value="SFQ88786.1"/>
    <property type="molecule type" value="Genomic_DNA"/>
</dbReference>
<dbReference type="Pfam" id="PF08892">
    <property type="entry name" value="YqcI_YcgG"/>
    <property type="match status" value="1"/>
</dbReference>
<evidence type="ECO:0008006" key="3">
    <source>
        <dbReference type="Google" id="ProtNLM"/>
    </source>
</evidence>
<reference evidence="1 2" key="1">
    <citation type="submission" date="2016-10" db="EMBL/GenBank/DDBJ databases">
        <authorList>
            <person name="Varghese N."/>
            <person name="Submissions S."/>
        </authorList>
    </citation>
    <scope>NUCLEOTIDE SEQUENCE [LARGE SCALE GENOMIC DNA]</scope>
    <source>
        <strain evidence="1 2">DSM 13796</strain>
    </source>
</reference>
<sequence length="249" mass="29491">MTTQYLYTPQQIHGSVDIPEWGKQAFVKFEQEVLIENYPCQAAVDAFKNEMLYFTFVDSIYKYYSLKQFAEGIKHYVAKIAPQNKKTALIALFRERGPVQDIKEYERQFWDTVQYLHVVDEDAWPQHIAKTPNHPDWQFCFARQPFSLICQTPAHEKRKSRYSPNFTIVFQPREIRKEENEELRDLVTGVKKEVAAYDQISPHPALGWNTSQQQKEWRKYFLRDTNDTPVGQCPFRAKTEKIQSTRKGR</sequence>
<evidence type="ECO:0000313" key="1">
    <source>
        <dbReference type="EMBL" id="SFQ88786.1"/>
    </source>
</evidence>
<dbReference type="Proteomes" id="UP000182762">
    <property type="component" value="Unassembled WGS sequence"/>
</dbReference>
<dbReference type="PANTHER" id="PTHR40045:SF1">
    <property type="entry name" value="YQCI_YCGG FAMILY PROTEIN"/>
    <property type="match status" value="1"/>
</dbReference>
<gene>
    <name evidence="1" type="ORF">SAMN02745910_05124</name>
</gene>
<dbReference type="InterPro" id="IPR014988">
    <property type="entry name" value="Uncharacterised_YqcI/YcgG"/>
</dbReference>
<name>A0A1I6C6G7_9BACI</name>
<dbReference type="PANTHER" id="PTHR40045">
    <property type="entry name" value="YCGG FAMILY PROTEIN"/>
    <property type="match status" value="1"/>
</dbReference>
<dbReference type="GeneID" id="93713631"/>
<proteinExistence type="predicted"/>
<dbReference type="RefSeq" id="WP_061804037.1">
    <property type="nucleotide sequence ID" value="NZ_FOXX01000028.1"/>
</dbReference>
<comment type="caution">
    <text evidence="1">The sequence shown here is derived from an EMBL/GenBank/DDBJ whole genome shotgun (WGS) entry which is preliminary data.</text>
</comment>
<keyword evidence="2" id="KW-1185">Reference proteome</keyword>
<evidence type="ECO:0000313" key="2">
    <source>
        <dbReference type="Proteomes" id="UP000182762"/>
    </source>
</evidence>
<organism evidence="1 2">
    <name type="scientific">Priestia endophytica DSM 13796</name>
    <dbReference type="NCBI Taxonomy" id="1121089"/>
    <lineage>
        <taxon>Bacteria</taxon>
        <taxon>Bacillati</taxon>
        <taxon>Bacillota</taxon>
        <taxon>Bacilli</taxon>
        <taxon>Bacillales</taxon>
        <taxon>Bacillaceae</taxon>
        <taxon>Priestia</taxon>
    </lineage>
</organism>
<accession>A0A1I6C6G7</accession>
<protein>
    <recommendedName>
        <fullName evidence="3">YqcI/YcgG family protein</fullName>
    </recommendedName>
</protein>